<organism evidence="2 3">
    <name type="scientific">Riccia sorocarpa</name>
    <dbReference type="NCBI Taxonomy" id="122646"/>
    <lineage>
        <taxon>Eukaryota</taxon>
        <taxon>Viridiplantae</taxon>
        <taxon>Streptophyta</taxon>
        <taxon>Embryophyta</taxon>
        <taxon>Marchantiophyta</taxon>
        <taxon>Marchantiopsida</taxon>
        <taxon>Marchantiidae</taxon>
        <taxon>Marchantiales</taxon>
        <taxon>Ricciaceae</taxon>
        <taxon>Riccia</taxon>
    </lineage>
</organism>
<gene>
    <name evidence="2" type="ORF">R1sor_004308</name>
</gene>
<sequence>MEETVEGLESSDEDMDKGEPIQGKLWASTGGNEDQQEQEEDETGKTKGSHPKKNTSKLGVQQRINVKAQARSKGKPKDKDGTDLQSPSAHPGLSTFLTAHPLVQLLALRYLPRIIPCSNPRLVVTFLHKQEQNKLEELRIQIAEDPSNANKEKYMKMEHEVKEKEMMEKHILRRRSRVHWLAEGEACTKYFFSMLKSKQAQGRITHRDKGGRAGAEEERDEVLEMIDRTVSQEDNGLLTKEPDKKEIQETIDSMASGKSRGEDGVTIEVLKEVWEFVEERCEKFIKAIWRSKRIGIQHKVAVTCATGDRSL</sequence>
<dbReference type="AlphaFoldDB" id="A0ABD3HJU5"/>
<reference evidence="2 3" key="1">
    <citation type="submission" date="2024-09" db="EMBL/GenBank/DDBJ databases">
        <title>Chromosome-scale assembly of Riccia sorocarpa.</title>
        <authorList>
            <person name="Paukszto L."/>
        </authorList>
    </citation>
    <scope>NUCLEOTIDE SEQUENCE [LARGE SCALE GENOMIC DNA]</scope>
    <source>
        <strain evidence="2">LP-2024</strain>
        <tissue evidence="2">Aerial parts of the thallus</tissue>
    </source>
</reference>
<name>A0ABD3HJU5_9MARC</name>
<dbReference type="EMBL" id="JBJQOH010000003">
    <property type="protein sequence ID" value="KAL3690657.1"/>
    <property type="molecule type" value="Genomic_DNA"/>
</dbReference>
<keyword evidence="3" id="KW-1185">Reference proteome</keyword>
<accession>A0ABD3HJU5</accession>
<evidence type="ECO:0000313" key="3">
    <source>
        <dbReference type="Proteomes" id="UP001633002"/>
    </source>
</evidence>
<protein>
    <submittedName>
        <fullName evidence="2">Uncharacterized protein</fullName>
    </submittedName>
</protein>
<evidence type="ECO:0000313" key="2">
    <source>
        <dbReference type="EMBL" id="KAL3690657.1"/>
    </source>
</evidence>
<proteinExistence type="predicted"/>
<feature type="region of interest" description="Disordered" evidence="1">
    <location>
        <begin position="1"/>
        <end position="89"/>
    </location>
</feature>
<evidence type="ECO:0000256" key="1">
    <source>
        <dbReference type="SAM" id="MobiDB-lite"/>
    </source>
</evidence>
<feature type="compositionally biased region" description="Acidic residues" evidence="1">
    <location>
        <begin position="1"/>
        <end position="16"/>
    </location>
</feature>
<comment type="caution">
    <text evidence="2">The sequence shown here is derived from an EMBL/GenBank/DDBJ whole genome shotgun (WGS) entry which is preliminary data.</text>
</comment>
<dbReference type="Proteomes" id="UP001633002">
    <property type="component" value="Unassembled WGS sequence"/>
</dbReference>